<dbReference type="Pfam" id="PF02371">
    <property type="entry name" value="Transposase_20"/>
    <property type="match status" value="1"/>
</dbReference>
<dbReference type="PANTHER" id="PTHR33055">
    <property type="entry name" value="TRANSPOSASE FOR INSERTION SEQUENCE ELEMENT IS1111A"/>
    <property type="match status" value="1"/>
</dbReference>
<feature type="domain" description="Transposase IS116/IS110/IS902 C-terminal" evidence="1">
    <location>
        <begin position="27"/>
        <end position="112"/>
    </location>
</feature>
<dbReference type="GO" id="GO:0004803">
    <property type="term" value="F:transposase activity"/>
    <property type="evidence" value="ECO:0007669"/>
    <property type="project" value="InterPro"/>
</dbReference>
<reference evidence="2 3" key="1">
    <citation type="journal article" date="2021" name="Environ. Microbiol.">
        <title>New insights into the diversity and evolution of the archaeal mobilome from three complete genomes of Saccharolobus shibatae.</title>
        <authorList>
            <person name="Medvedeva S."/>
            <person name="Brandt D."/>
            <person name="Cvirkaite-Krupovic V."/>
            <person name="Liu Y."/>
            <person name="Severinov K."/>
            <person name="Ishino S."/>
            <person name="Ishino Y."/>
            <person name="Prangishvili D."/>
            <person name="Kalinowski J."/>
            <person name="Krupovic M."/>
        </authorList>
    </citation>
    <scope>NUCLEOTIDE SEQUENCE [LARGE SCALE GENOMIC DNA]</scope>
    <source>
        <strain evidence="2 3">S38A</strain>
    </source>
</reference>
<dbReference type="PANTHER" id="PTHR33055:SF13">
    <property type="entry name" value="TRANSPOSASE"/>
    <property type="match status" value="1"/>
</dbReference>
<gene>
    <name evidence="2" type="ORF">J5U22_02050</name>
</gene>
<evidence type="ECO:0000259" key="1">
    <source>
        <dbReference type="Pfam" id="PF02371"/>
    </source>
</evidence>
<dbReference type="InterPro" id="IPR047650">
    <property type="entry name" value="Transpos_IS110"/>
</dbReference>
<dbReference type="EMBL" id="CP077713">
    <property type="protein sequence ID" value="QXJ35503.1"/>
    <property type="molecule type" value="Genomic_DNA"/>
</dbReference>
<dbReference type="GO" id="GO:0003677">
    <property type="term" value="F:DNA binding"/>
    <property type="evidence" value="ECO:0007669"/>
    <property type="project" value="InterPro"/>
</dbReference>
<dbReference type="Proteomes" id="UP000694036">
    <property type="component" value="Chromosome"/>
</dbReference>
<evidence type="ECO:0000313" key="3">
    <source>
        <dbReference type="Proteomes" id="UP000694036"/>
    </source>
</evidence>
<protein>
    <submittedName>
        <fullName evidence="2">Transposase</fullName>
    </submittedName>
</protein>
<proteinExistence type="predicted"/>
<dbReference type="GO" id="GO:0006313">
    <property type="term" value="P:DNA transposition"/>
    <property type="evidence" value="ECO:0007669"/>
    <property type="project" value="InterPro"/>
</dbReference>
<dbReference type="InterPro" id="IPR003346">
    <property type="entry name" value="Transposase_20"/>
</dbReference>
<dbReference type="AlphaFoldDB" id="A0A8F5GZM3"/>
<keyword evidence="3" id="KW-1185">Reference proteome</keyword>
<accession>A0A8F5GZM3</accession>
<organism evidence="2 3">
    <name type="scientific">Saccharolobus shibatae</name>
    <dbReference type="NCBI Taxonomy" id="2286"/>
    <lineage>
        <taxon>Archaea</taxon>
        <taxon>Thermoproteota</taxon>
        <taxon>Thermoprotei</taxon>
        <taxon>Sulfolobales</taxon>
        <taxon>Sulfolobaceae</taxon>
        <taxon>Saccharolobus</taxon>
    </lineage>
</organism>
<name>A0A8F5GZM3_9CREN</name>
<sequence>MAKTLLETQERLKEVRKMIEEQVSDDHVLLTIPGIGKLASGIIIGVVGDIRRFPRPESFVAYCGLDPVVERSGKAVVSRGISKRGNKYLHSLFYFLAGRNYSRNPTLLKFYESHKDELHGKKLYTALARKLGLFGAFGRITSLTSPSDWKTIPLITT</sequence>
<evidence type="ECO:0000313" key="2">
    <source>
        <dbReference type="EMBL" id="QXJ35503.1"/>
    </source>
</evidence>